<evidence type="ECO:0000256" key="5">
    <source>
        <dbReference type="ARBA" id="ARBA00022989"/>
    </source>
</evidence>
<name>A0A318U250_9RHOB</name>
<feature type="transmembrane region" description="Helical" evidence="8">
    <location>
        <begin position="112"/>
        <end position="137"/>
    </location>
</feature>
<evidence type="ECO:0000313" key="10">
    <source>
        <dbReference type="Proteomes" id="UP000247727"/>
    </source>
</evidence>
<feature type="transmembrane region" description="Helical" evidence="8">
    <location>
        <begin position="195"/>
        <end position="219"/>
    </location>
</feature>
<comment type="caution">
    <text evidence="9">The sequence shown here is derived from an EMBL/GenBank/DDBJ whole genome shotgun (WGS) entry which is preliminary data.</text>
</comment>
<proteinExistence type="inferred from homology"/>
<keyword evidence="2" id="KW-1003">Cell membrane</keyword>
<comment type="subcellular location">
    <subcellularLocation>
        <location evidence="1">Cell membrane</location>
        <topology evidence="1">Multi-pass membrane protein</topology>
    </subcellularLocation>
</comment>
<evidence type="ECO:0000256" key="1">
    <source>
        <dbReference type="ARBA" id="ARBA00004651"/>
    </source>
</evidence>
<keyword evidence="5 8" id="KW-1133">Transmembrane helix</keyword>
<feature type="transmembrane region" description="Helical" evidence="8">
    <location>
        <begin position="342"/>
        <end position="362"/>
    </location>
</feature>
<comment type="similarity">
    <text evidence="7">Belongs to the glycosyltransferase 87 family.</text>
</comment>
<feature type="transmembrane region" description="Helical" evidence="8">
    <location>
        <begin position="404"/>
        <end position="428"/>
    </location>
</feature>
<evidence type="ECO:0000256" key="4">
    <source>
        <dbReference type="ARBA" id="ARBA00022692"/>
    </source>
</evidence>
<keyword evidence="10" id="KW-1185">Reference proteome</keyword>
<evidence type="ECO:0000256" key="6">
    <source>
        <dbReference type="ARBA" id="ARBA00023136"/>
    </source>
</evidence>
<organism evidence="9 10">
    <name type="scientific">Rhodobacter viridis</name>
    <dbReference type="NCBI Taxonomy" id="1054202"/>
    <lineage>
        <taxon>Bacteria</taxon>
        <taxon>Pseudomonadati</taxon>
        <taxon>Pseudomonadota</taxon>
        <taxon>Alphaproteobacteria</taxon>
        <taxon>Rhodobacterales</taxon>
        <taxon>Rhodobacter group</taxon>
        <taxon>Rhodobacter</taxon>
    </lineage>
</organism>
<dbReference type="OrthoDB" id="7865847at2"/>
<dbReference type="EMBL" id="QJTK01000003">
    <property type="protein sequence ID" value="PYF11213.1"/>
    <property type="molecule type" value="Genomic_DNA"/>
</dbReference>
<evidence type="ECO:0000256" key="7">
    <source>
        <dbReference type="ARBA" id="ARBA00024033"/>
    </source>
</evidence>
<dbReference type="GO" id="GO:0005886">
    <property type="term" value="C:plasma membrane"/>
    <property type="evidence" value="ECO:0007669"/>
    <property type="project" value="UniProtKB-SubCell"/>
</dbReference>
<gene>
    <name evidence="9" type="ORF">C8J30_103309</name>
</gene>
<dbReference type="GO" id="GO:0016758">
    <property type="term" value="F:hexosyltransferase activity"/>
    <property type="evidence" value="ECO:0007669"/>
    <property type="project" value="InterPro"/>
</dbReference>
<reference evidence="9 10" key="1">
    <citation type="submission" date="2018-06" db="EMBL/GenBank/DDBJ databases">
        <title>Genomic Encyclopedia of Type Strains, Phase III (KMG-III): the genomes of soil and plant-associated and newly described type strains.</title>
        <authorList>
            <person name="Whitman W."/>
        </authorList>
    </citation>
    <scope>NUCLEOTIDE SEQUENCE [LARGE SCALE GENOMIC DNA]</scope>
    <source>
        <strain evidence="9 10">JA737</strain>
    </source>
</reference>
<feature type="transmembrane region" description="Helical" evidence="8">
    <location>
        <begin position="226"/>
        <end position="247"/>
    </location>
</feature>
<dbReference type="Proteomes" id="UP000247727">
    <property type="component" value="Unassembled WGS sequence"/>
</dbReference>
<evidence type="ECO:0000256" key="2">
    <source>
        <dbReference type="ARBA" id="ARBA00022475"/>
    </source>
</evidence>
<protein>
    <submittedName>
        <fullName evidence="9">Uncharacterized protein DUF2029</fullName>
    </submittedName>
</protein>
<dbReference type="InterPro" id="IPR018584">
    <property type="entry name" value="GT87"/>
</dbReference>
<dbReference type="Pfam" id="PF09594">
    <property type="entry name" value="GT87"/>
    <property type="match status" value="1"/>
</dbReference>
<sequence>MTRTMPTPDPSPRRSVALHLALAALCALAATRVLGFAAPSRDLMALWLAAQEVAAGTPDRIYAPLEPLFTMRPAMDWYARAEVLGRPGQVYPYLYPPLWAHLLAPLTGQIGFANFAAAVLGVQAGLLALMPMLALRLAGLVAPPARAQILFWIGAVAALILSHGVPIALTQGQPQITVAFLTLLALERAAAGRPLSAGLCMGVAIALKLTPLPLALLWCVTGQGRAAGIALATAAALALVSIAWAGWPVHALFLAHLQAINATAISSMVVASFDQLWGSLCCSDLAQKIPDLPPEIGTSTTGWFILPKSALWAGAQKLAIVIALAGFGWALHRKTDPLPRALLWGAAIATLAFLGPIGWLYYYLVSLVLLPLVVPALGLRALLLPGPVLLLINLGRGPALPGWLSPFAHVSTSLAMLVMIAVFLWAAFRPLPQNRIPPMQ</sequence>
<evidence type="ECO:0000313" key="9">
    <source>
        <dbReference type="EMBL" id="PYF11213.1"/>
    </source>
</evidence>
<dbReference type="AlphaFoldDB" id="A0A318U250"/>
<keyword evidence="6 8" id="KW-0472">Membrane</keyword>
<evidence type="ECO:0000256" key="8">
    <source>
        <dbReference type="SAM" id="Phobius"/>
    </source>
</evidence>
<keyword evidence="4 8" id="KW-0812">Transmembrane</keyword>
<accession>A0A318U250</accession>
<feature type="transmembrane region" description="Helical" evidence="8">
    <location>
        <begin position="310"/>
        <end position="330"/>
    </location>
</feature>
<feature type="transmembrane region" description="Helical" evidence="8">
    <location>
        <begin position="368"/>
        <end position="392"/>
    </location>
</feature>
<feature type="transmembrane region" description="Helical" evidence="8">
    <location>
        <begin position="149"/>
        <end position="169"/>
    </location>
</feature>
<keyword evidence="3" id="KW-0808">Transferase</keyword>
<evidence type="ECO:0000256" key="3">
    <source>
        <dbReference type="ARBA" id="ARBA00022679"/>
    </source>
</evidence>